<dbReference type="EMBL" id="JAOAOG010000163">
    <property type="protein sequence ID" value="KAJ6244532.1"/>
    <property type="molecule type" value="Genomic_DNA"/>
</dbReference>
<accession>A0AAV7Z8E6</accession>
<dbReference type="GO" id="GO:0046872">
    <property type="term" value="F:metal ion binding"/>
    <property type="evidence" value="ECO:0007669"/>
    <property type="project" value="UniProtKB-KW"/>
</dbReference>
<reference evidence="7" key="2">
    <citation type="submission" date="2022-08" db="EMBL/GenBank/DDBJ databases">
        <title>Novel sulphate-reducing endosymbionts in the free-living metamonad Anaeramoeba.</title>
        <authorList>
            <person name="Jerlstrom-Hultqvist J."/>
            <person name="Cepicka I."/>
            <person name="Gallot-Lavallee L."/>
            <person name="Salas-Leiva D."/>
            <person name="Curtis B.A."/>
            <person name="Zahonova K."/>
            <person name="Pipaliya S."/>
            <person name="Dacks J."/>
            <person name="Roger A.J."/>
        </authorList>
    </citation>
    <scope>NUCLEOTIDE SEQUENCE</scope>
    <source>
        <strain evidence="7">Busselton2</strain>
    </source>
</reference>
<evidence type="ECO:0000313" key="7">
    <source>
        <dbReference type="EMBL" id="KAJ3436330.1"/>
    </source>
</evidence>
<dbReference type="Gene3D" id="2.10.110.10">
    <property type="entry name" value="Cysteine Rich Protein"/>
    <property type="match status" value="3"/>
</dbReference>
<gene>
    <name evidence="7" type="ORF">M0812_18387</name>
    <name evidence="8" type="ORF">M0813_21118</name>
</gene>
<dbReference type="PANTHER" id="PTHR24205:SF16">
    <property type="entry name" value="GH01042P-RELATED"/>
    <property type="match status" value="1"/>
</dbReference>
<keyword evidence="1 5" id="KW-0479">Metal-binding</keyword>
<keyword evidence="3 5" id="KW-0862">Zinc</keyword>
<evidence type="ECO:0000259" key="6">
    <source>
        <dbReference type="PROSITE" id="PS50023"/>
    </source>
</evidence>
<keyword evidence="10" id="KW-1185">Reference proteome</keyword>
<dbReference type="EMBL" id="JANTQA010000036">
    <property type="protein sequence ID" value="KAJ3436330.1"/>
    <property type="molecule type" value="Genomic_DNA"/>
</dbReference>
<organism evidence="7 9">
    <name type="scientific">Anaeramoeba flamelloides</name>
    <dbReference type="NCBI Taxonomy" id="1746091"/>
    <lineage>
        <taxon>Eukaryota</taxon>
        <taxon>Metamonada</taxon>
        <taxon>Anaeramoebidae</taxon>
        <taxon>Anaeramoeba</taxon>
    </lineage>
</organism>
<dbReference type="AlphaFoldDB" id="A0AAV7Z8E6"/>
<dbReference type="SUPFAM" id="SSF57716">
    <property type="entry name" value="Glucocorticoid receptor-like (DNA-binding domain)"/>
    <property type="match status" value="2"/>
</dbReference>
<evidence type="ECO:0000313" key="10">
    <source>
        <dbReference type="Proteomes" id="UP001150062"/>
    </source>
</evidence>
<keyword evidence="4 5" id="KW-0440">LIM domain</keyword>
<dbReference type="InterPro" id="IPR001781">
    <property type="entry name" value="Znf_LIM"/>
</dbReference>
<sequence length="212" mass="24095">MTYKPPCEICKLNIVGKIFSFNDKPYHGDCFTKWFVCDICKKSLARGKYIFSPKGQKFHFACFKCNDCKKIINSQYGFFELEHGVLCPRCNKKREEENSEMCKTCNKPIRGESVQALGSVFHPDCFVCKKCNKSMEGGFVEEGGFPYHPQCYESQFGEKCGGCGKEINTDSVSALGKIWHEECFKCVECNKIIEGSFFESKGMPLCEVCAKK</sequence>
<dbReference type="Proteomes" id="UP001146793">
    <property type="component" value="Unassembled WGS sequence"/>
</dbReference>
<evidence type="ECO:0000313" key="9">
    <source>
        <dbReference type="Proteomes" id="UP001146793"/>
    </source>
</evidence>
<dbReference type="GO" id="GO:0003712">
    <property type="term" value="F:transcription coregulator activity"/>
    <property type="evidence" value="ECO:0007669"/>
    <property type="project" value="TreeGrafter"/>
</dbReference>
<feature type="domain" description="LIM zinc-binding" evidence="6">
    <location>
        <begin position="35"/>
        <end position="97"/>
    </location>
</feature>
<dbReference type="PROSITE" id="PS00478">
    <property type="entry name" value="LIM_DOMAIN_1"/>
    <property type="match status" value="3"/>
</dbReference>
<dbReference type="SMART" id="SM00132">
    <property type="entry name" value="LIM"/>
    <property type="match status" value="3"/>
</dbReference>
<proteinExistence type="predicted"/>
<reference evidence="8" key="1">
    <citation type="submission" date="2022-08" db="EMBL/GenBank/DDBJ databases">
        <title>Novel sulfate-reducing endosymbionts in the free-living metamonad Anaeramoeba.</title>
        <authorList>
            <person name="Jerlstrom-Hultqvist J."/>
            <person name="Cepicka I."/>
            <person name="Gallot-Lavallee L."/>
            <person name="Salas-Leiva D."/>
            <person name="Curtis B.A."/>
            <person name="Zahonova K."/>
            <person name="Pipaliya S."/>
            <person name="Dacks J."/>
            <person name="Roger A.J."/>
        </authorList>
    </citation>
    <scope>NUCLEOTIDE SEQUENCE</scope>
    <source>
        <strain evidence="8">Schooner1</strain>
    </source>
</reference>
<evidence type="ECO:0000256" key="3">
    <source>
        <dbReference type="ARBA" id="ARBA00022833"/>
    </source>
</evidence>
<evidence type="ECO:0000256" key="1">
    <source>
        <dbReference type="ARBA" id="ARBA00022723"/>
    </source>
</evidence>
<dbReference type="Proteomes" id="UP001150062">
    <property type="component" value="Unassembled WGS sequence"/>
</dbReference>
<dbReference type="GO" id="GO:0005634">
    <property type="term" value="C:nucleus"/>
    <property type="evidence" value="ECO:0007669"/>
    <property type="project" value="TreeGrafter"/>
</dbReference>
<feature type="domain" description="LIM zinc-binding" evidence="6">
    <location>
        <begin position="158"/>
        <end position="212"/>
    </location>
</feature>
<evidence type="ECO:0000256" key="2">
    <source>
        <dbReference type="ARBA" id="ARBA00022737"/>
    </source>
</evidence>
<dbReference type="PROSITE" id="PS50023">
    <property type="entry name" value="LIM_DOMAIN_2"/>
    <property type="match status" value="3"/>
</dbReference>
<keyword evidence="2" id="KW-0677">Repeat</keyword>
<evidence type="ECO:0000256" key="4">
    <source>
        <dbReference type="ARBA" id="ARBA00023038"/>
    </source>
</evidence>
<feature type="domain" description="LIM zinc-binding" evidence="6">
    <location>
        <begin position="100"/>
        <end position="157"/>
    </location>
</feature>
<comment type="caution">
    <text evidence="7">The sequence shown here is derived from an EMBL/GenBank/DDBJ whole genome shotgun (WGS) entry which is preliminary data.</text>
</comment>
<protein>
    <submittedName>
        <fullName evidence="7">Zyxin/trip6</fullName>
    </submittedName>
</protein>
<dbReference type="Pfam" id="PF00412">
    <property type="entry name" value="LIM"/>
    <property type="match status" value="3"/>
</dbReference>
<dbReference type="PANTHER" id="PTHR24205">
    <property type="entry name" value="FOUR AND A HALF LIM DOMAINS PROTEIN"/>
    <property type="match status" value="1"/>
</dbReference>
<evidence type="ECO:0000256" key="5">
    <source>
        <dbReference type="PROSITE-ProRule" id="PRU00125"/>
    </source>
</evidence>
<evidence type="ECO:0000313" key="8">
    <source>
        <dbReference type="EMBL" id="KAJ6244532.1"/>
    </source>
</evidence>
<name>A0AAV7Z8E6_9EUKA</name>